<sequence>MVTEEELEYIIGRLSLRENESIRQSTSSLITTHIDPFLTIVGKLHCPRVVSHDAIVNHCQNIWSVRHGSIVRPLEENLIPFNFNDRIDQARVLHGNLIGQFMEVYTDANRICIEWCYHYGIIGHIESSCPTEPMGTSSSFSSSEYSSWLRATCYWNPFVSRCSAQESDPFHVPDGSDEEVPPFNERQAHRITSRPIIPPPSNRNVDEQLKVTFVPYVTPCTNSEFASNVSVSPLSISPHHFPSNFEPNFISNFSISPLPTAPHHFPSNFEPKSSPIIPKTPFAKQSTVLATTSTLLDPYLVTIPMSLDTPTQKVARKFNTAQKRILQNAAINAPVTHTGKQKWFVDELDGSDIQMIDVEVIGKKPRLDCVVILEGSLAVEISMDGRVLEIGLSLQYRPTE</sequence>
<reference evidence="1" key="1">
    <citation type="submission" date="2023-03" db="EMBL/GenBank/DDBJ databases">
        <authorList>
            <person name="Julca I."/>
        </authorList>
    </citation>
    <scope>NUCLEOTIDE SEQUENCE</scope>
</reference>
<dbReference type="AlphaFoldDB" id="A0AAV1C3I5"/>
<keyword evidence="2" id="KW-1185">Reference proteome</keyword>
<proteinExistence type="predicted"/>
<protein>
    <submittedName>
        <fullName evidence="1">OLC1v1024902C1</fullName>
    </submittedName>
</protein>
<evidence type="ECO:0000313" key="1">
    <source>
        <dbReference type="EMBL" id="CAI9090179.1"/>
    </source>
</evidence>
<name>A0AAV1C3I5_OLDCO</name>
<dbReference type="Proteomes" id="UP001161247">
    <property type="component" value="Chromosome 1"/>
</dbReference>
<accession>A0AAV1C3I5</accession>
<organism evidence="1 2">
    <name type="scientific">Oldenlandia corymbosa var. corymbosa</name>
    <dbReference type="NCBI Taxonomy" id="529605"/>
    <lineage>
        <taxon>Eukaryota</taxon>
        <taxon>Viridiplantae</taxon>
        <taxon>Streptophyta</taxon>
        <taxon>Embryophyta</taxon>
        <taxon>Tracheophyta</taxon>
        <taxon>Spermatophyta</taxon>
        <taxon>Magnoliopsida</taxon>
        <taxon>eudicotyledons</taxon>
        <taxon>Gunneridae</taxon>
        <taxon>Pentapetalae</taxon>
        <taxon>asterids</taxon>
        <taxon>lamiids</taxon>
        <taxon>Gentianales</taxon>
        <taxon>Rubiaceae</taxon>
        <taxon>Rubioideae</taxon>
        <taxon>Spermacoceae</taxon>
        <taxon>Hedyotis-Oldenlandia complex</taxon>
        <taxon>Oldenlandia</taxon>
    </lineage>
</organism>
<evidence type="ECO:0000313" key="2">
    <source>
        <dbReference type="Proteomes" id="UP001161247"/>
    </source>
</evidence>
<dbReference type="EMBL" id="OX459118">
    <property type="protein sequence ID" value="CAI9090179.1"/>
    <property type="molecule type" value="Genomic_DNA"/>
</dbReference>
<gene>
    <name evidence="1" type="ORF">OLC1_LOCUS2397</name>
</gene>